<feature type="compositionally biased region" description="Low complexity" evidence="1">
    <location>
        <begin position="81"/>
        <end position="99"/>
    </location>
</feature>
<dbReference type="CDD" id="cd16106">
    <property type="entry name" value="Ubl_Dsk2p_like"/>
    <property type="match status" value="1"/>
</dbReference>
<proteinExistence type="predicted"/>
<feature type="domain" description="UBA" evidence="2">
    <location>
        <begin position="356"/>
        <end position="397"/>
    </location>
</feature>
<dbReference type="PANTHER" id="PTHR10677:SF3">
    <property type="entry name" value="FI07626P-RELATED"/>
    <property type="match status" value="1"/>
</dbReference>
<dbReference type="EMBL" id="CAACVR010000008">
    <property type="protein sequence ID" value="VEU20955.1"/>
    <property type="molecule type" value="Genomic_DNA"/>
</dbReference>
<keyword evidence="5" id="KW-1185">Reference proteome</keyword>
<dbReference type="PROSITE" id="PS50053">
    <property type="entry name" value="UBIQUITIN_2"/>
    <property type="match status" value="1"/>
</dbReference>
<dbReference type="InterPro" id="IPR015496">
    <property type="entry name" value="Ubiquilin"/>
</dbReference>
<dbReference type="SMART" id="SM00165">
    <property type="entry name" value="UBA"/>
    <property type="match status" value="1"/>
</dbReference>
<evidence type="ECO:0000259" key="3">
    <source>
        <dbReference type="PROSITE" id="PS50053"/>
    </source>
</evidence>
<dbReference type="Proteomes" id="UP000290900">
    <property type="component" value="Unassembled WGS sequence"/>
</dbReference>
<name>A0A448YJ31_BRENA</name>
<gene>
    <name evidence="4" type="ORF">BRENAR_LOCUS1690</name>
</gene>
<dbReference type="Pfam" id="PF23195">
    <property type="entry name" value="UBQLN1"/>
    <property type="match status" value="1"/>
</dbReference>
<dbReference type="Gene3D" id="3.10.20.90">
    <property type="entry name" value="Phosphatidylinositol 3-kinase Catalytic Subunit, Chain A, domain 1"/>
    <property type="match status" value="1"/>
</dbReference>
<dbReference type="OrthoDB" id="267397at2759"/>
<dbReference type="InterPro" id="IPR009060">
    <property type="entry name" value="UBA-like_sf"/>
</dbReference>
<protein>
    <submittedName>
        <fullName evidence="4">DEKNAAC101867</fullName>
    </submittedName>
</protein>
<feature type="region of interest" description="Disordered" evidence="1">
    <location>
        <begin position="229"/>
        <end position="325"/>
    </location>
</feature>
<dbReference type="FunFam" id="1.10.8.10:FF:000024">
    <property type="entry name" value="Ubiquitin domain-containing protein DSK2"/>
    <property type="match status" value="1"/>
</dbReference>
<dbReference type="Pfam" id="PF00627">
    <property type="entry name" value="UBA"/>
    <property type="match status" value="1"/>
</dbReference>
<feature type="compositionally biased region" description="Polar residues" evidence="1">
    <location>
        <begin position="100"/>
        <end position="119"/>
    </location>
</feature>
<reference evidence="4 5" key="1">
    <citation type="submission" date="2018-12" db="EMBL/GenBank/DDBJ databases">
        <authorList>
            <person name="Tiukova I."/>
            <person name="Dainat J."/>
        </authorList>
    </citation>
    <scope>NUCLEOTIDE SEQUENCE [LARGE SCALE GENOMIC DNA]</scope>
</reference>
<dbReference type="PROSITE" id="PS50030">
    <property type="entry name" value="UBA"/>
    <property type="match status" value="1"/>
</dbReference>
<dbReference type="SUPFAM" id="SSF46934">
    <property type="entry name" value="UBA-like"/>
    <property type="match status" value="1"/>
</dbReference>
<dbReference type="FunCoup" id="A0A448YJ31">
    <property type="interactions" value="693"/>
</dbReference>
<sequence>MTDITITIKTAGDKKHQATISTSATVGALKEQLAKDLDIPVERQRLIYSGKVLKDGDTIESYNIKDGHALHLVKGAAKPGSSATTSTANATENDSTSAAGRSSTPPSNVPSNIASGQSSFDPLAGLTSARYAGYNVPMPTLEQMGLNADGMQMPDENQIEQMMENPLFQEGMRSMLSDPQMLDYMIQQSPQLRAMGPMAREMFQSEYFRNMMTNPQALRSMMQFQRMMNQGPGAEGAGAQGSFPAPGNADSGATTTTTTTPATTTATPSTATNPSTPANASTALPPNPFSALFGNPAAANTAAGQSGNTASTGAGATPAPNPFANPNLWNMLGAMSGGTNASQPAPAPVDNRPPEEVYQSQLRQLNDMGFFDFDRNVRALRRSGGSVEGAIDELLNGAV</sequence>
<dbReference type="SMART" id="SM00213">
    <property type="entry name" value="UBQ"/>
    <property type="match status" value="1"/>
</dbReference>
<accession>A0A448YJ31</accession>
<dbReference type="AlphaFoldDB" id="A0A448YJ31"/>
<dbReference type="InterPro" id="IPR000626">
    <property type="entry name" value="Ubiquitin-like_dom"/>
</dbReference>
<dbReference type="GO" id="GO:0006511">
    <property type="term" value="P:ubiquitin-dependent protein catabolic process"/>
    <property type="evidence" value="ECO:0007669"/>
    <property type="project" value="TreeGrafter"/>
</dbReference>
<dbReference type="Gene3D" id="1.10.8.10">
    <property type="entry name" value="DNA helicase RuvA subunit, C-terminal domain"/>
    <property type="match status" value="1"/>
</dbReference>
<dbReference type="InterPro" id="IPR019954">
    <property type="entry name" value="Ubiquitin_CS"/>
</dbReference>
<dbReference type="InParanoid" id="A0A448YJ31"/>
<dbReference type="SUPFAM" id="SSF54236">
    <property type="entry name" value="Ubiquitin-like"/>
    <property type="match status" value="1"/>
</dbReference>
<dbReference type="InterPro" id="IPR015940">
    <property type="entry name" value="UBA"/>
</dbReference>
<evidence type="ECO:0000259" key="2">
    <source>
        <dbReference type="PROSITE" id="PS50030"/>
    </source>
</evidence>
<feature type="compositionally biased region" description="Low complexity" evidence="1">
    <location>
        <begin position="253"/>
        <end position="283"/>
    </location>
</feature>
<feature type="region of interest" description="Disordered" evidence="1">
    <location>
        <begin position="78"/>
        <end position="119"/>
    </location>
</feature>
<dbReference type="PROSITE" id="PS00299">
    <property type="entry name" value="UBIQUITIN_1"/>
    <property type="match status" value="1"/>
</dbReference>
<evidence type="ECO:0000313" key="5">
    <source>
        <dbReference type="Proteomes" id="UP000290900"/>
    </source>
</evidence>
<organism evidence="4 5">
    <name type="scientific">Brettanomyces naardenensis</name>
    <name type="common">Yeast</name>
    <dbReference type="NCBI Taxonomy" id="13370"/>
    <lineage>
        <taxon>Eukaryota</taxon>
        <taxon>Fungi</taxon>
        <taxon>Dikarya</taxon>
        <taxon>Ascomycota</taxon>
        <taxon>Saccharomycotina</taxon>
        <taxon>Pichiomycetes</taxon>
        <taxon>Pichiales</taxon>
        <taxon>Pichiaceae</taxon>
        <taxon>Brettanomyces</taxon>
    </lineage>
</organism>
<evidence type="ECO:0000313" key="4">
    <source>
        <dbReference type="EMBL" id="VEU20955.1"/>
    </source>
</evidence>
<dbReference type="InterPro" id="IPR029071">
    <property type="entry name" value="Ubiquitin-like_domsf"/>
</dbReference>
<evidence type="ECO:0000256" key="1">
    <source>
        <dbReference type="SAM" id="MobiDB-lite"/>
    </source>
</evidence>
<feature type="domain" description="Ubiquitin-like" evidence="3">
    <location>
        <begin position="4"/>
        <end position="73"/>
    </location>
</feature>
<dbReference type="GO" id="GO:0031593">
    <property type="term" value="F:polyubiquitin modification-dependent protein binding"/>
    <property type="evidence" value="ECO:0007669"/>
    <property type="project" value="TreeGrafter"/>
</dbReference>
<dbReference type="PANTHER" id="PTHR10677">
    <property type="entry name" value="UBIQUILIN"/>
    <property type="match status" value="1"/>
</dbReference>
<dbReference type="STRING" id="13370.A0A448YJ31"/>
<dbReference type="CDD" id="cd14324">
    <property type="entry name" value="UBA_Dsk2p_like"/>
    <property type="match status" value="1"/>
</dbReference>
<dbReference type="Pfam" id="PF00240">
    <property type="entry name" value="ubiquitin"/>
    <property type="match status" value="1"/>
</dbReference>
<feature type="compositionally biased region" description="Low complexity" evidence="1">
    <location>
        <begin position="301"/>
        <end position="325"/>
    </location>
</feature>
<dbReference type="GO" id="GO:0005829">
    <property type="term" value="C:cytosol"/>
    <property type="evidence" value="ECO:0007669"/>
    <property type="project" value="TreeGrafter"/>
</dbReference>